<gene>
    <name evidence="1" type="ORF">LEP1GSC103_1032</name>
</gene>
<sequence length="37" mass="4397">MSLREKDMDFFLPIWFLNNSTSGRSKEESYISNIINL</sequence>
<organism evidence="1 2">
    <name type="scientific">Leptospira borgpetersenii serovar Javanica str. UI 09931</name>
    <dbReference type="NCBI Taxonomy" id="1049767"/>
    <lineage>
        <taxon>Bacteria</taxon>
        <taxon>Pseudomonadati</taxon>
        <taxon>Spirochaetota</taxon>
        <taxon>Spirochaetia</taxon>
        <taxon>Leptospirales</taxon>
        <taxon>Leptospiraceae</taxon>
        <taxon>Leptospira</taxon>
    </lineage>
</organism>
<evidence type="ECO:0000313" key="1">
    <source>
        <dbReference type="EMBL" id="EPG58534.1"/>
    </source>
</evidence>
<proteinExistence type="predicted"/>
<dbReference type="EMBL" id="AHNP02000006">
    <property type="protein sequence ID" value="EPG58534.1"/>
    <property type="molecule type" value="Genomic_DNA"/>
</dbReference>
<dbReference type="AlphaFoldDB" id="A0AAV3JE78"/>
<dbReference type="Proteomes" id="UP000014570">
    <property type="component" value="Unassembled WGS sequence"/>
</dbReference>
<comment type="caution">
    <text evidence="1">The sequence shown here is derived from an EMBL/GenBank/DDBJ whole genome shotgun (WGS) entry which is preliminary data.</text>
</comment>
<accession>A0AAV3JE78</accession>
<reference evidence="1 2" key="1">
    <citation type="submission" date="2013-04" db="EMBL/GenBank/DDBJ databases">
        <authorList>
            <person name="Harkins D.M."/>
            <person name="Durkin A.S."/>
            <person name="Brinkac L.M."/>
            <person name="Haft D.H."/>
            <person name="Selengut J.D."/>
            <person name="Sanka R."/>
            <person name="DePew J."/>
            <person name="Purushe J."/>
            <person name="Chanthongthip A."/>
            <person name="Lattana O."/>
            <person name="Phetsouvanh R."/>
            <person name="Newton P.N."/>
            <person name="Vinetz J.M."/>
            <person name="Sutton G.G."/>
            <person name="Nierman W.C."/>
            <person name="Fouts D.E."/>
        </authorList>
    </citation>
    <scope>NUCLEOTIDE SEQUENCE [LARGE SCALE GENOMIC DNA]</scope>
    <source>
        <strain evidence="1 2">UI 09931</strain>
    </source>
</reference>
<protein>
    <submittedName>
        <fullName evidence="1">Uncharacterized protein</fullName>
    </submittedName>
</protein>
<evidence type="ECO:0000313" key="2">
    <source>
        <dbReference type="Proteomes" id="UP000014570"/>
    </source>
</evidence>
<name>A0AAV3JE78_LEPBO</name>